<protein>
    <submittedName>
        <fullName evidence="3">Uncharacterized protein</fullName>
    </submittedName>
</protein>
<organism evidence="3 4">
    <name type="scientific">Rotaria magnacalcarata</name>
    <dbReference type="NCBI Taxonomy" id="392030"/>
    <lineage>
        <taxon>Eukaryota</taxon>
        <taxon>Metazoa</taxon>
        <taxon>Spiralia</taxon>
        <taxon>Gnathifera</taxon>
        <taxon>Rotifera</taxon>
        <taxon>Eurotatoria</taxon>
        <taxon>Bdelloidea</taxon>
        <taxon>Philodinida</taxon>
        <taxon>Philodinidae</taxon>
        <taxon>Rotaria</taxon>
    </lineage>
</organism>
<evidence type="ECO:0000313" key="3">
    <source>
        <dbReference type="EMBL" id="CAF5184262.1"/>
    </source>
</evidence>
<feature type="region of interest" description="Disordered" evidence="1">
    <location>
        <begin position="1"/>
        <end position="24"/>
    </location>
</feature>
<name>A0A8S3HNA9_9BILA</name>
<comment type="caution">
    <text evidence="3">The sequence shown here is derived from an EMBL/GenBank/DDBJ whole genome shotgun (WGS) entry which is preliminary data.</text>
</comment>
<gene>
    <name evidence="2" type="ORF">BYL167_LOCUS62003</name>
    <name evidence="3" type="ORF">GIL414_LOCUS70406</name>
</gene>
<dbReference type="EMBL" id="CAJOBH010233745">
    <property type="protein sequence ID" value="CAF5081689.1"/>
    <property type="molecule type" value="Genomic_DNA"/>
</dbReference>
<evidence type="ECO:0000313" key="4">
    <source>
        <dbReference type="Proteomes" id="UP000681720"/>
    </source>
</evidence>
<feature type="non-terminal residue" evidence="3">
    <location>
        <position position="1"/>
    </location>
</feature>
<proteinExistence type="predicted"/>
<dbReference type="AlphaFoldDB" id="A0A8S3HNA9"/>
<dbReference type="Proteomes" id="UP000681720">
    <property type="component" value="Unassembled WGS sequence"/>
</dbReference>
<accession>A0A8S3HNA9</accession>
<evidence type="ECO:0000256" key="1">
    <source>
        <dbReference type="SAM" id="MobiDB-lite"/>
    </source>
</evidence>
<sequence length="82" mass="9465">LRESPVKRRSRLSKMLQTPEPDKEIIQTPTIMRNTRDGANTSPMARRSFEITPFHLHQSAARYAQNNFSLDEVKKWAALANI</sequence>
<evidence type="ECO:0000313" key="2">
    <source>
        <dbReference type="EMBL" id="CAF5081689.1"/>
    </source>
</evidence>
<dbReference type="Proteomes" id="UP000681967">
    <property type="component" value="Unassembled WGS sequence"/>
</dbReference>
<dbReference type="EMBL" id="CAJOBJ010332145">
    <property type="protein sequence ID" value="CAF5184262.1"/>
    <property type="molecule type" value="Genomic_DNA"/>
</dbReference>
<reference evidence="3" key="1">
    <citation type="submission" date="2021-02" db="EMBL/GenBank/DDBJ databases">
        <authorList>
            <person name="Nowell W R."/>
        </authorList>
    </citation>
    <scope>NUCLEOTIDE SEQUENCE</scope>
</reference>